<organism evidence="1 2">
    <name type="scientific">Pseudarthrobacter humi</name>
    <dbReference type="NCBI Taxonomy" id="2952523"/>
    <lineage>
        <taxon>Bacteria</taxon>
        <taxon>Bacillati</taxon>
        <taxon>Actinomycetota</taxon>
        <taxon>Actinomycetes</taxon>
        <taxon>Micrococcales</taxon>
        <taxon>Micrococcaceae</taxon>
        <taxon>Pseudarthrobacter</taxon>
    </lineage>
</organism>
<evidence type="ECO:0000313" key="1">
    <source>
        <dbReference type="EMBL" id="MCP8998280.1"/>
    </source>
</evidence>
<comment type="caution">
    <text evidence="1">The sequence shown here is derived from an EMBL/GenBank/DDBJ whole genome shotgun (WGS) entry which is preliminary data.</text>
</comment>
<dbReference type="Proteomes" id="UP001524318">
    <property type="component" value="Unassembled WGS sequence"/>
</dbReference>
<dbReference type="PANTHER" id="PTHR12475:SF4">
    <property type="entry name" value="PROTEIN THEM6"/>
    <property type="match status" value="1"/>
</dbReference>
<dbReference type="PANTHER" id="PTHR12475">
    <property type="match status" value="1"/>
</dbReference>
<dbReference type="RefSeq" id="WP_254746875.1">
    <property type="nucleotide sequence ID" value="NZ_JANCLV010000001.1"/>
</dbReference>
<dbReference type="SUPFAM" id="SSF54637">
    <property type="entry name" value="Thioesterase/thiol ester dehydrase-isomerase"/>
    <property type="match status" value="1"/>
</dbReference>
<accession>A0ABT1LIK3</accession>
<gene>
    <name evidence="1" type="ORF">NFC73_00810</name>
</gene>
<dbReference type="Pfam" id="PF13279">
    <property type="entry name" value="4HBT_2"/>
    <property type="match status" value="1"/>
</dbReference>
<sequence length="189" mass="21844">MHLLLRTLLMLFTSARRSALTIWDSSSLPLRVLPTDIDIAMHVNNGMYFSLMDLGRFDLMVRSGVWKTMRRRGWSPVAAGETIAFRKSLQLWQQYTIETKIIGLDAKAIYFEQRMVSDGEIYARAYIATRLVNKGRPVSQEEILREFGQPPADLVLPEWIHEWRETNALPGSRTPAPHVWDSLTRERKS</sequence>
<proteinExistence type="predicted"/>
<keyword evidence="2" id="KW-1185">Reference proteome</keyword>
<name>A0ABT1LIK3_9MICC</name>
<dbReference type="CDD" id="cd00586">
    <property type="entry name" value="4HBT"/>
    <property type="match status" value="1"/>
</dbReference>
<dbReference type="InterPro" id="IPR051490">
    <property type="entry name" value="THEM6_lcsJ_thioesterase"/>
</dbReference>
<dbReference type="InterPro" id="IPR029069">
    <property type="entry name" value="HotDog_dom_sf"/>
</dbReference>
<protein>
    <submittedName>
        <fullName evidence="1">Thioesterase family protein</fullName>
    </submittedName>
</protein>
<reference evidence="1 2" key="1">
    <citation type="submission" date="2022-06" db="EMBL/GenBank/DDBJ databases">
        <title>Pseudarthrobacter sp. strain RMG13 Genome sequencing and assembly.</title>
        <authorList>
            <person name="Kim I."/>
        </authorList>
    </citation>
    <scope>NUCLEOTIDE SEQUENCE [LARGE SCALE GENOMIC DNA]</scope>
    <source>
        <strain evidence="1 2">RMG13</strain>
    </source>
</reference>
<evidence type="ECO:0000313" key="2">
    <source>
        <dbReference type="Proteomes" id="UP001524318"/>
    </source>
</evidence>
<dbReference type="EMBL" id="JANCLV010000001">
    <property type="protein sequence ID" value="MCP8998280.1"/>
    <property type="molecule type" value="Genomic_DNA"/>
</dbReference>
<dbReference type="Gene3D" id="3.10.129.10">
    <property type="entry name" value="Hotdog Thioesterase"/>
    <property type="match status" value="1"/>
</dbReference>